<comment type="caution">
    <text evidence="6">The sequence shown here is derived from an EMBL/GenBank/DDBJ whole genome shotgun (WGS) entry which is preliminary data.</text>
</comment>
<evidence type="ECO:0000313" key="6">
    <source>
        <dbReference type="EMBL" id="RWX55985.1"/>
    </source>
</evidence>
<sequence length="264" mass="28511">MKNSLIAIGLTGALLSTSSLAVDLIGHTKSKSMVSVVSEVSGMVESADFETGSIVSVGSVLAEIKAQDFELEISKQKANLALVKADLTIKQSLYNRYNELRNKNSLSQNELDIAAADFDAAKAAVALAQIELQKAQLDLGSTRVSAEIDGYIVNRSVEDGAWVNQGDLLYQVVNIDVLNVRLLASEYDIGELRIGQEVEVWAEANPDHKVRSQIKRIGVEIDPATFAYPVEVEISNPDHLFKPGMSIHASTTLTGSLTHSNNQS</sequence>
<feature type="signal peptide" evidence="3">
    <location>
        <begin position="1"/>
        <end position="21"/>
    </location>
</feature>
<dbReference type="Proteomes" id="UP000287563">
    <property type="component" value="Unassembled WGS sequence"/>
</dbReference>
<accession>A0A444JS90</accession>
<dbReference type="InterPro" id="IPR006143">
    <property type="entry name" value="RND_pump_MFP"/>
</dbReference>
<feature type="domain" description="CusB-like beta-barrel" evidence="4">
    <location>
        <begin position="185"/>
        <end position="250"/>
    </location>
</feature>
<dbReference type="Pfam" id="PF25954">
    <property type="entry name" value="Beta-barrel_RND_2"/>
    <property type="match status" value="1"/>
</dbReference>
<dbReference type="SUPFAM" id="SSF111369">
    <property type="entry name" value="HlyD-like secretion proteins"/>
    <property type="match status" value="1"/>
</dbReference>
<keyword evidence="2" id="KW-0175">Coiled coil</keyword>
<feature type="coiled-coil region" evidence="2">
    <location>
        <begin position="90"/>
        <end position="117"/>
    </location>
</feature>
<dbReference type="NCBIfam" id="TIGR01730">
    <property type="entry name" value="RND_mfp"/>
    <property type="match status" value="1"/>
</dbReference>
<reference evidence="6 7" key="1">
    <citation type="submission" date="2018-11" db="EMBL/GenBank/DDBJ databases">
        <title>Photobacterium sp. BEI247 sp. nov., a marine bacterium isolated from Yongle Blue Hole in the South China Sea.</title>
        <authorList>
            <person name="Wang X."/>
        </authorList>
    </citation>
    <scope>NUCLEOTIDE SEQUENCE [LARGE SCALE GENOMIC DNA]</scope>
    <source>
        <strain evidence="7">BEI247</strain>
    </source>
</reference>
<dbReference type="Gene3D" id="2.40.50.100">
    <property type="match status" value="1"/>
</dbReference>
<proteinExistence type="inferred from homology"/>
<evidence type="ECO:0000256" key="1">
    <source>
        <dbReference type="ARBA" id="ARBA00009477"/>
    </source>
</evidence>
<dbReference type="InterPro" id="IPR058647">
    <property type="entry name" value="BSH_CzcB-like"/>
</dbReference>
<dbReference type="PANTHER" id="PTHR30469">
    <property type="entry name" value="MULTIDRUG RESISTANCE PROTEIN MDTA"/>
    <property type="match status" value="1"/>
</dbReference>
<organism evidence="6 7">
    <name type="scientific">Photobacterium chitinilyticum</name>
    <dbReference type="NCBI Taxonomy" id="2485123"/>
    <lineage>
        <taxon>Bacteria</taxon>
        <taxon>Pseudomonadati</taxon>
        <taxon>Pseudomonadota</taxon>
        <taxon>Gammaproteobacteria</taxon>
        <taxon>Vibrionales</taxon>
        <taxon>Vibrionaceae</taxon>
        <taxon>Photobacterium</taxon>
    </lineage>
</organism>
<feature type="domain" description="CzcB-like barrel-sandwich hybrid" evidence="5">
    <location>
        <begin position="33"/>
        <end position="173"/>
    </location>
</feature>
<feature type="chain" id="PRO_5019046138" evidence="3">
    <location>
        <begin position="22"/>
        <end position="264"/>
    </location>
</feature>
<evidence type="ECO:0000256" key="3">
    <source>
        <dbReference type="SAM" id="SignalP"/>
    </source>
</evidence>
<keyword evidence="7" id="KW-1185">Reference proteome</keyword>
<comment type="similarity">
    <text evidence="1">Belongs to the membrane fusion protein (MFP) (TC 8.A.1) family.</text>
</comment>
<dbReference type="GO" id="GO:1990281">
    <property type="term" value="C:efflux pump complex"/>
    <property type="evidence" value="ECO:0007669"/>
    <property type="project" value="TreeGrafter"/>
</dbReference>
<dbReference type="PANTHER" id="PTHR30469:SF33">
    <property type="entry name" value="SLR1207 PROTEIN"/>
    <property type="match status" value="1"/>
</dbReference>
<dbReference type="OrthoDB" id="9791520at2"/>
<evidence type="ECO:0000259" key="4">
    <source>
        <dbReference type="Pfam" id="PF25954"/>
    </source>
</evidence>
<dbReference type="AlphaFoldDB" id="A0A444JS90"/>
<dbReference type="Pfam" id="PF25973">
    <property type="entry name" value="BSH_CzcB"/>
    <property type="match status" value="1"/>
</dbReference>
<dbReference type="InterPro" id="IPR058792">
    <property type="entry name" value="Beta-barrel_RND_2"/>
</dbReference>
<evidence type="ECO:0000256" key="2">
    <source>
        <dbReference type="SAM" id="Coils"/>
    </source>
</evidence>
<dbReference type="GO" id="GO:0015562">
    <property type="term" value="F:efflux transmembrane transporter activity"/>
    <property type="evidence" value="ECO:0007669"/>
    <property type="project" value="TreeGrafter"/>
</dbReference>
<dbReference type="RefSeq" id="WP_128783075.1">
    <property type="nucleotide sequence ID" value="NZ_JAKJSG010000025.1"/>
</dbReference>
<keyword evidence="3" id="KW-0732">Signal</keyword>
<dbReference type="EMBL" id="RJLM01000002">
    <property type="protein sequence ID" value="RWX55985.1"/>
    <property type="molecule type" value="Genomic_DNA"/>
</dbReference>
<protein>
    <submittedName>
        <fullName evidence="6">Efflux RND transporter periplasmic adaptor subunit</fullName>
    </submittedName>
</protein>
<name>A0A444JS90_9GAMM</name>
<evidence type="ECO:0000313" key="7">
    <source>
        <dbReference type="Proteomes" id="UP000287563"/>
    </source>
</evidence>
<gene>
    <name evidence="6" type="ORF">EDI28_06735</name>
</gene>
<dbReference type="Gene3D" id="1.10.287.470">
    <property type="entry name" value="Helix hairpin bin"/>
    <property type="match status" value="1"/>
</dbReference>
<evidence type="ECO:0000259" key="5">
    <source>
        <dbReference type="Pfam" id="PF25973"/>
    </source>
</evidence>
<dbReference type="Gene3D" id="2.40.30.170">
    <property type="match status" value="1"/>
</dbReference>